<keyword evidence="2" id="KW-1185">Reference proteome</keyword>
<gene>
    <name evidence="3" type="primary">LOC128200639</name>
</gene>
<organism evidence="2 3">
    <name type="scientific">Galleria mellonella</name>
    <name type="common">Greater wax moth</name>
    <dbReference type="NCBI Taxonomy" id="7137"/>
    <lineage>
        <taxon>Eukaryota</taxon>
        <taxon>Metazoa</taxon>
        <taxon>Ecdysozoa</taxon>
        <taxon>Arthropoda</taxon>
        <taxon>Hexapoda</taxon>
        <taxon>Insecta</taxon>
        <taxon>Pterygota</taxon>
        <taxon>Neoptera</taxon>
        <taxon>Endopterygota</taxon>
        <taxon>Lepidoptera</taxon>
        <taxon>Glossata</taxon>
        <taxon>Ditrysia</taxon>
        <taxon>Pyraloidea</taxon>
        <taxon>Pyralidae</taxon>
        <taxon>Galleriinae</taxon>
        <taxon>Galleria</taxon>
    </lineage>
</organism>
<name>A0ABM3MH21_GALME</name>
<feature type="compositionally biased region" description="Polar residues" evidence="1">
    <location>
        <begin position="13"/>
        <end position="27"/>
    </location>
</feature>
<dbReference type="GeneID" id="128200639"/>
<dbReference type="Proteomes" id="UP001652740">
    <property type="component" value="Unplaced"/>
</dbReference>
<accession>A0ABM3MH21</accession>
<evidence type="ECO:0000313" key="2">
    <source>
        <dbReference type="Proteomes" id="UP001652740"/>
    </source>
</evidence>
<dbReference type="RefSeq" id="XP_052750671.1">
    <property type="nucleotide sequence ID" value="XM_052894711.1"/>
</dbReference>
<feature type="compositionally biased region" description="Gly residues" evidence="1">
    <location>
        <begin position="131"/>
        <end position="142"/>
    </location>
</feature>
<sequence>MNQLNPGHYGTNCEATSAPSLTVSSPGRTAPAPLTTPNAAYSYDAIHATISEWCRSRFLRAAVNKQNGNPFVARSAITHDTRPSIGSHSHLLKASACSERPVKPQPRRVAPNSNGVQRPRGIVDVEHAAARGGGGCSGCGGGHDGRARPQRVRHAARARARRPQRRRHQGETSRPSDPGVMRLVPSLS</sequence>
<proteinExistence type="predicted"/>
<feature type="compositionally biased region" description="Basic residues" evidence="1">
    <location>
        <begin position="148"/>
        <end position="168"/>
    </location>
</feature>
<evidence type="ECO:0000256" key="1">
    <source>
        <dbReference type="SAM" id="MobiDB-lite"/>
    </source>
</evidence>
<reference evidence="3" key="1">
    <citation type="submission" date="2025-08" db="UniProtKB">
        <authorList>
            <consortium name="RefSeq"/>
        </authorList>
    </citation>
    <scope>IDENTIFICATION</scope>
    <source>
        <tissue evidence="3">Whole larvae</tissue>
    </source>
</reference>
<evidence type="ECO:0000313" key="3">
    <source>
        <dbReference type="RefSeq" id="XP_052750671.1"/>
    </source>
</evidence>
<protein>
    <submittedName>
        <fullName evidence="3">Uncharacterized protein LOC128200639</fullName>
    </submittedName>
</protein>
<feature type="region of interest" description="Disordered" evidence="1">
    <location>
        <begin position="1"/>
        <end position="36"/>
    </location>
</feature>
<feature type="region of interest" description="Disordered" evidence="1">
    <location>
        <begin position="96"/>
        <end position="188"/>
    </location>
</feature>